<reference evidence="3" key="1">
    <citation type="journal article" date="2021" name="Front. Microbiol.">
        <title>Comprehensive Comparative Genomics and Phenotyping of Methylobacterium Species.</title>
        <authorList>
            <person name="Alessa O."/>
            <person name="Ogura Y."/>
            <person name="Fujitani Y."/>
            <person name="Takami H."/>
            <person name="Hayashi T."/>
            <person name="Sahin N."/>
            <person name="Tani A."/>
        </authorList>
    </citation>
    <scope>NUCLEOTIDE SEQUENCE</scope>
    <source>
        <strain evidence="3">LMG 23639</strain>
    </source>
</reference>
<keyword evidence="1" id="KW-0472">Membrane</keyword>
<evidence type="ECO:0000313" key="3">
    <source>
        <dbReference type="EMBL" id="GJE04777.1"/>
    </source>
</evidence>
<evidence type="ECO:0000256" key="1">
    <source>
        <dbReference type="SAM" id="Phobius"/>
    </source>
</evidence>
<keyword evidence="1" id="KW-1133">Transmembrane helix</keyword>
<keyword evidence="1" id="KW-0812">Transmembrane</keyword>
<dbReference type="InterPro" id="IPR012495">
    <property type="entry name" value="TadE-like_dom"/>
</dbReference>
<feature type="transmembrane region" description="Helical" evidence="1">
    <location>
        <begin position="29"/>
        <end position="52"/>
    </location>
</feature>
<reference evidence="3" key="2">
    <citation type="submission" date="2021-08" db="EMBL/GenBank/DDBJ databases">
        <authorList>
            <person name="Tani A."/>
            <person name="Ola A."/>
            <person name="Ogura Y."/>
            <person name="Katsura K."/>
            <person name="Hayashi T."/>
        </authorList>
    </citation>
    <scope>NUCLEOTIDE SEQUENCE</scope>
    <source>
        <strain evidence="3">LMG 23639</strain>
    </source>
</reference>
<proteinExistence type="predicted"/>
<dbReference type="Proteomes" id="UP001055102">
    <property type="component" value="Unassembled WGS sequence"/>
</dbReference>
<accession>A0ABQ4SNQ4</accession>
<gene>
    <name evidence="3" type="ORF">AOPFMNJM_0069</name>
</gene>
<name>A0ABQ4SNQ4_9HYPH</name>
<evidence type="ECO:0000259" key="2">
    <source>
        <dbReference type="Pfam" id="PF07811"/>
    </source>
</evidence>
<comment type="caution">
    <text evidence="3">The sequence shown here is derived from an EMBL/GenBank/DDBJ whole genome shotgun (WGS) entry which is preliminary data.</text>
</comment>
<protein>
    <recommendedName>
        <fullName evidence="2">TadE-like domain-containing protein</fullName>
    </recommendedName>
</protein>
<evidence type="ECO:0000313" key="4">
    <source>
        <dbReference type="Proteomes" id="UP001055102"/>
    </source>
</evidence>
<keyword evidence="4" id="KW-1185">Reference proteome</keyword>
<feature type="domain" description="TadE-like" evidence="2">
    <location>
        <begin position="23"/>
        <end position="65"/>
    </location>
</feature>
<sequence>MSLLSPKLCLPDWAGRFARARDGAVALEFGLIALPFLAILGAIIQTAFTMWASQSLDRTLQNTVRQLFTGQFQTDNSDTKDPAILLARLKANMCGSGATKVTTTFNCADVRLDVSQGASFSSSAPPGAINNATGDWNSGFGKNYVCAAPGSIVVVTAAVKFPVFFKLLNLGVVSFADGSHLLQSTAVFRTEPYQAPAGKGC</sequence>
<dbReference type="EMBL" id="BPQR01000001">
    <property type="protein sequence ID" value="GJE04777.1"/>
    <property type="molecule type" value="Genomic_DNA"/>
</dbReference>
<organism evidence="3 4">
    <name type="scientific">Methylobacterium jeotgali</name>
    <dbReference type="NCBI Taxonomy" id="381630"/>
    <lineage>
        <taxon>Bacteria</taxon>
        <taxon>Pseudomonadati</taxon>
        <taxon>Pseudomonadota</taxon>
        <taxon>Alphaproteobacteria</taxon>
        <taxon>Hyphomicrobiales</taxon>
        <taxon>Methylobacteriaceae</taxon>
        <taxon>Methylobacterium</taxon>
    </lineage>
</organism>
<dbReference type="Pfam" id="PF07811">
    <property type="entry name" value="TadE"/>
    <property type="match status" value="1"/>
</dbReference>